<keyword evidence="1" id="KW-0472">Membrane</keyword>
<sequence length="135" mass="14792">MLNKKVLIVVFILLPCLGLTILPICAIASGYFMPSQEHLLRARDRLPVGNILQIGFSSGSVKCDGEKCDYRQSFDQKQYISTGDPAKVVSIKKGYDGVWSISESRLTLASGLSLLALYMIVFAGLTYSVRSLKNA</sequence>
<accession>K4KL02</accession>
<evidence type="ECO:0000313" key="2">
    <source>
        <dbReference type="EMBL" id="AFU99834.2"/>
    </source>
</evidence>
<proteinExistence type="predicted"/>
<keyword evidence="1" id="KW-1133">Transmembrane helix</keyword>
<dbReference type="EMBL" id="CP003746">
    <property type="protein sequence ID" value="AFU99927.1"/>
    <property type="molecule type" value="Genomic_DNA"/>
</dbReference>
<reference evidence="2 4" key="1">
    <citation type="journal article" date="2013" name="Genome Announc.">
        <title>Complete genome sequence of Simiduia agarivorans SA1(T), a marine bacterium able to degrade a variety of polysaccharides.</title>
        <authorList>
            <person name="Lin S.Y."/>
            <person name="Shieh W.Y."/>
            <person name="Chen J.S."/>
            <person name="Tang S.L."/>
        </authorList>
    </citation>
    <scope>NUCLEOTIDE SEQUENCE [LARGE SCALE GENOMIC DNA]</scope>
    <source>
        <strain evidence="4">DSM 21679 / JCM 13881 / BCRC 17597 / SA1</strain>
        <strain evidence="2">SA1</strain>
    </source>
</reference>
<keyword evidence="4" id="KW-1185">Reference proteome</keyword>
<feature type="transmembrane region" description="Helical" evidence="1">
    <location>
        <begin position="106"/>
        <end position="129"/>
    </location>
</feature>
<dbReference type="Proteomes" id="UP000000466">
    <property type="component" value="Chromosome"/>
</dbReference>
<feature type="transmembrane region" description="Helical" evidence="1">
    <location>
        <begin position="6"/>
        <end position="33"/>
    </location>
</feature>
<dbReference type="EMBL" id="CP003746">
    <property type="protein sequence ID" value="AFU99834.2"/>
    <property type="molecule type" value="Genomic_DNA"/>
</dbReference>
<evidence type="ECO:0000313" key="3">
    <source>
        <dbReference type="EMBL" id="AFU99927.1"/>
    </source>
</evidence>
<protein>
    <submittedName>
        <fullName evidence="2">Uncharacterized protein</fullName>
    </submittedName>
</protein>
<name>K4KL02_SIMAS</name>
<evidence type="ECO:0000313" key="4">
    <source>
        <dbReference type="Proteomes" id="UP000000466"/>
    </source>
</evidence>
<dbReference type="HOGENOM" id="CLU_1884386_0_0_6"/>
<dbReference type="KEGG" id="saga:M5M_13450"/>
<gene>
    <name evidence="2" type="ordered locus">M5M_13450</name>
    <name evidence="3" type="ordered locus">M5M_13945</name>
</gene>
<dbReference type="AlphaFoldDB" id="K4KL02"/>
<dbReference type="STRING" id="1117647.M5M_13450"/>
<evidence type="ECO:0000256" key="1">
    <source>
        <dbReference type="SAM" id="Phobius"/>
    </source>
</evidence>
<accession>K4L174</accession>
<organism evidence="2 4">
    <name type="scientific">Simiduia agarivorans (strain DSM 21679 / JCM 13881 / BCRC 17597 / SA1)</name>
    <dbReference type="NCBI Taxonomy" id="1117647"/>
    <lineage>
        <taxon>Bacteria</taxon>
        <taxon>Pseudomonadati</taxon>
        <taxon>Pseudomonadota</taxon>
        <taxon>Gammaproteobacteria</taxon>
        <taxon>Cellvibrionales</taxon>
        <taxon>Cellvibrionaceae</taxon>
        <taxon>Simiduia</taxon>
    </lineage>
</organism>
<dbReference type="KEGG" id="saga:M5M_13945"/>
<keyword evidence="1" id="KW-0812">Transmembrane</keyword>